<accession>A0A1Q4I236</accession>
<comment type="caution">
    <text evidence="2">The sequence shown here is derived from an EMBL/GenBank/DDBJ whole genome shotgun (WGS) entry which is preliminary data.</text>
</comment>
<dbReference type="InterPro" id="IPR029045">
    <property type="entry name" value="ClpP/crotonase-like_dom_sf"/>
</dbReference>
<sequence>MTYQTIRTEEHGRVATVLLNRPDRMNAWTRRMEAELAHAIAGFEVRDDIGAIIVTGAGRAFCAGADLDEDQTSDATLRELFRPATDRPYWEMRTPTIAAINGAAVGVGMTLPMKLDIRIAAEDAKLGFVFTRRGLTPEFGASWILPRLVGAANAMELLLTGRIFDGRDAVRLGLANEAHPADRVLDRAREIADDIVRNVSPVAAAVTKSLVYRGLESDDLSAHARLEQKLYDWALGGADFPEGMASFVEKRAPEWRLRKNTSFPAELFPGRYGGGERE</sequence>
<dbReference type="STRING" id="53378.BRW65_00820"/>
<evidence type="ECO:0008006" key="4">
    <source>
        <dbReference type="Google" id="ProtNLM"/>
    </source>
</evidence>
<dbReference type="Proteomes" id="UP000186438">
    <property type="component" value="Unassembled WGS sequence"/>
</dbReference>
<evidence type="ECO:0000256" key="1">
    <source>
        <dbReference type="ARBA" id="ARBA00023098"/>
    </source>
</evidence>
<dbReference type="GO" id="GO:0003824">
    <property type="term" value="F:catalytic activity"/>
    <property type="evidence" value="ECO:0007669"/>
    <property type="project" value="UniProtKB-ARBA"/>
</dbReference>
<dbReference type="EMBL" id="MPNT01000001">
    <property type="protein sequence ID" value="OJZ76031.1"/>
    <property type="molecule type" value="Genomic_DNA"/>
</dbReference>
<gene>
    <name evidence="2" type="ORF">BRW65_00820</name>
</gene>
<dbReference type="CDD" id="cd06558">
    <property type="entry name" value="crotonase-like"/>
    <property type="match status" value="1"/>
</dbReference>
<organism evidence="2 3">
    <name type="scientific">Mycobacterium paraffinicum</name>
    <dbReference type="NCBI Taxonomy" id="53378"/>
    <lineage>
        <taxon>Bacteria</taxon>
        <taxon>Bacillati</taxon>
        <taxon>Actinomycetota</taxon>
        <taxon>Actinomycetes</taxon>
        <taxon>Mycobacteriales</taxon>
        <taxon>Mycobacteriaceae</taxon>
        <taxon>Mycobacterium</taxon>
    </lineage>
</organism>
<name>A0A1Q4I236_9MYCO</name>
<dbReference type="AlphaFoldDB" id="A0A1Q4I236"/>
<evidence type="ECO:0000313" key="2">
    <source>
        <dbReference type="EMBL" id="OJZ76031.1"/>
    </source>
</evidence>
<dbReference type="GO" id="GO:0006635">
    <property type="term" value="P:fatty acid beta-oxidation"/>
    <property type="evidence" value="ECO:0007669"/>
    <property type="project" value="TreeGrafter"/>
</dbReference>
<evidence type="ECO:0000313" key="3">
    <source>
        <dbReference type="Proteomes" id="UP000186438"/>
    </source>
</evidence>
<proteinExistence type="predicted"/>
<dbReference type="RefSeq" id="WP_073870130.1">
    <property type="nucleotide sequence ID" value="NZ_MPNT01000001.1"/>
</dbReference>
<keyword evidence="3" id="KW-1185">Reference proteome</keyword>
<reference evidence="2 3" key="1">
    <citation type="submission" date="2016-11" db="EMBL/GenBank/DDBJ databases">
        <title>Genome sequences of unsequenced Mycobacteria.</title>
        <authorList>
            <person name="Greninger A.L."/>
            <person name="Fang F."/>
            <person name="Jerome K.R."/>
        </authorList>
    </citation>
    <scope>NUCLEOTIDE SEQUENCE [LARGE SCALE GENOMIC DNA]</scope>
    <source>
        <strain evidence="2 3">M11</strain>
    </source>
</reference>
<keyword evidence="1" id="KW-0443">Lipid metabolism</keyword>
<dbReference type="Gene3D" id="3.90.226.10">
    <property type="entry name" value="2-enoyl-CoA Hydratase, Chain A, domain 1"/>
    <property type="match status" value="1"/>
</dbReference>
<dbReference type="InterPro" id="IPR001753">
    <property type="entry name" value="Enoyl-CoA_hydra/iso"/>
</dbReference>
<dbReference type="PANTHER" id="PTHR11941">
    <property type="entry name" value="ENOYL-COA HYDRATASE-RELATED"/>
    <property type="match status" value="1"/>
</dbReference>
<protein>
    <recommendedName>
        <fullName evidence="4">Enoyl-CoA hydratase</fullName>
    </recommendedName>
</protein>
<dbReference type="OrthoDB" id="9777711at2"/>
<dbReference type="Pfam" id="PF00378">
    <property type="entry name" value="ECH_1"/>
    <property type="match status" value="1"/>
</dbReference>
<dbReference type="PANTHER" id="PTHR11941:SF133">
    <property type="entry name" value="1,2-EPOXYPHENYLACETYL-COA ISOMERASE"/>
    <property type="match status" value="1"/>
</dbReference>
<dbReference type="SUPFAM" id="SSF52096">
    <property type="entry name" value="ClpP/crotonase"/>
    <property type="match status" value="1"/>
</dbReference>